<organism evidence="1 2">
    <name type="scientific">Wenzhouxiangella limi</name>
    <dbReference type="NCBI Taxonomy" id="2707351"/>
    <lineage>
        <taxon>Bacteria</taxon>
        <taxon>Pseudomonadati</taxon>
        <taxon>Pseudomonadota</taxon>
        <taxon>Gammaproteobacteria</taxon>
        <taxon>Chromatiales</taxon>
        <taxon>Wenzhouxiangellaceae</taxon>
        <taxon>Wenzhouxiangella</taxon>
    </lineage>
</organism>
<accession>A0A845URM7</accession>
<evidence type="ECO:0000313" key="1">
    <source>
        <dbReference type="EMBL" id="NDY94493.1"/>
    </source>
</evidence>
<gene>
    <name evidence="1" type="ORF">G3I74_01945</name>
</gene>
<dbReference type="AlphaFoldDB" id="A0A845URM7"/>
<reference evidence="1 2" key="1">
    <citation type="submission" date="2020-02" db="EMBL/GenBank/DDBJ databases">
        <authorList>
            <person name="Zhang X.-Y."/>
        </authorList>
    </citation>
    <scope>NUCLEOTIDE SEQUENCE [LARGE SCALE GENOMIC DNA]</scope>
    <source>
        <strain evidence="1 2">C33</strain>
    </source>
</reference>
<dbReference type="InterPro" id="IPR029055">
    <property type="entry name" value="Ntn_hydrolases_N"/>
</dbReference>
<comment type="caution">
    <text evidence="1">The sequence shown here is derived from an EMBL/GenBank/DDBJ whole genome shotgun (WGS) entry which is preliminary data.</text>
</comment>
<proteinExistence type="predicted"/>
<evidence type="ECO:0000313" key="2">
    <source>
        <dbReference type="Proteomes" id="UP000484885"/>
    </source>
</evidence>
<dbReference type="PIRSF" id="PIRSF009120">
    <property type="entry name" value="UCP009120_prtse"/>
    <property type="match status" value="1"/>
</dbReference>
<evidence type="ECO:0008006" key="3">
    <source>
        <dbReference type="Google" id="ProtNLM"/>
    </source>
</evidence>
<dbReference type="RefSeq" id="WP_164209767.1">
    <property type="nucleotide sequence ID" value="NZ_JAAGSC010000031.1"/>
</dbReference>
<dbReference type="Proteomes" id="UP000484885">
    <property type="component" value="Unassembled WGS sequence"/>
</dbReference>
<keyword evidence="2" id="KW-1185">Reference proteome</keyword>
<dbReference type="SUPFAM" id="SSF56235">
    <property type="entry name" value="N-terminal nucleophile aminohydrolases (Ntn hydrolases)"/>
    <property type="match status" value="1"/>
</dbReference>
<protein>
    <recommendedName>
        <fullName evidence="3">Peptidase</fullName>
    </recommendedName>
</protein>
<dbReference type="InterPro" id="IPR016545">
    <property type="entry name" value="UCP009120_prtse"/>
</dbReference>
<dbReference type="EMBL" id="JAAGSC010000031">
    <property type="protein sequence ID" value="NDY94493.1"/>
    <property type="molecule type" value="Genomic_DNA"/>
</dbReference>
<name>A0A845URM7_9GAMM</name>
<sequence>MTYCLGLRLTSGLVLASDSRTSASVDDISVYSKMHTFRTRPDRVVVLLSSGNLATSQAVRSQINRDLQNPQAERNLDTFEHLDEIAGYIGEINRQVQNSIAPEPDQASSFNPEASFLLGGQVGDGAHDIFLIYPQGNHIMASRQKPFLQIGETKYGKPILSRLADGELSLELGARLALVSMDAAMRSNLSVGPPIEVAICPDGAHQITHRLKLGEQDPYLQILAERWNDQLREAFLELPDPQGWQSG</sequence>
<dbReference type="Gene3D" id="3.60.20.10">
    <property type="entry name" value="Glutamine Phosphoribosylpyrophosphate, subunit 1, domain 1"/>
    <property type="match status" value="1"/>
</dbReference>